<dbReference type="InterPro" id="IPR033443">
    <property type="entry name" value="PROP1-like_PPR_dom"/>
</dbReference>
<gene>
    <name evidence="5" type="ORF">OLC1_LOCUS1073</name>
</gene>
<organism evidence="5 6">
    <name type="scientific">Oldenlandia corymbosa var. corymbosa</name>
    <dbReference type="NCBI Taxonomy" id="529605"/>
    <lineage>
        <taxon>Eukaryota</taxon>
        <taxon>Viridiplantae</taxon>
        <taxon>Streptophyta</taxon>
        <taxon>Embryophyta</taxon>
        <taxon>Tracheophyta</taxon>
        <taxon>Spermatophyta</taxon>
        <taxon>Magnoliopsida</taxon>
        <taxon>eudicotyledons</taxon>
        <taxon>Gunneridae</taxon>
        <taxon>Pentapetalae</taxon>
        <taxon>asterids</taxon>
        <taxon>lamiids</taxon>
        <taxon>Gentianales</taxon>
        <taxon>Rubiaceae</taxon>
        <taxon>Rubioideae</taxon>
        <taxon>Spermacoceae</taxon>
        <taxon>Hedyotis-Oldenlandia complex</taxon>
        <taxon>Oldenlandia</taxon>
    </lineage>
</organism>
<keyword evidence="6" id="KW-1185">Reference proteome</keyword>
<feature type="region of interest" description="Disordered" evidence="3">
    <location>
        <begin position="60"/>
        <end position="79"/>
    </location>
</feature>
<dbReference type="NCBIfam" id="TIGR00756">
    <property type="entry name" value="PPR"/>
    <property type="match status" value="3"/>
</dbReference>
<protein>
    <submittedName>
        <fullName evidence="5">OLC1v1022839C2</fullName>
    </submittedName>
</protein>
<dbReference type="PANTHER" id="PTHR47262:SF1">
    <property type="entry name" value="OS02G0132600 PROTEIN"/>
    <property type="match status" value="1"/>
</dbReference>
<accession>A0AAV1BYV3</accession>
<feature type="repeat" description="PPR" evidence="2">
    <location>
        <begin position="492"/>
        <end position="526"/>
    </location>
</feature>
<feature type="compositionally biased region" description="Low complexity" evidence="3">
    <location>
        <begin position="64"/>
        <end position="75"/>
    </location>
</feature>
<dbReference type="AlphaFoldDB" id="A0AAV1BYV3"/>
<dbReference type="Gene3D" id="1.25.40.10">
    <property type="entry name" value="Tetratricopeptide repeat domain"/>
    <property type="match status" value="3"/>
</dbReference>
<name>A0AAV1BYV3_OLDCO</name>
<proteinExistence type="predicted"/>
<feature type="compositionally biased region" description="Basic residues" evidence="3">
    <location>
        <begin position="870"/>
        <end position="883"/>
    </location>
</feature>
<evidence type="ECO:0000313" key="6">
    <source>
        <dbReference type="Proteomes" id="UP001161247"/>
    </source>
</evidence>
<evidence type="ECO:0000256" key="3">
    <source>
        <dbReference type="SAM" id="MobiDB-lite"/>
    </source>
</evidence>
<feature type="compositionally biased region" description="Low complexity" evidence="3">
    <location>
        <begin position="23"/>
        <end position="35"/>
    </location>
</feature>
<keyword evidence="1" id="KW-0677">Repeat</keyword>
<reference evidence="5" key="1">
    <citation type="submission" date="2023-03" db="EMBL/GenBank/DDBJ databases">
        <authorList>
            <person name="Julca I."/>
        </authorList>
    </citation>
    <scope>NUCLEOTIDE SEQUENCE</scope>
</reference>
<dbReference type="Pfam" id="PF01535">
    <property type="entry name" value="PPR"/>
    <property type="match status" value="2"/>
</dbReference>
<dbReference type="PANTHER" id="PTHR47262">
    <property type="entry name" value="OS02G0132600 PROTEIN"/>
    <property type="match status" value="1"/>
</dbReference>
<dbReference type="PROSITE" id="PS51375">
    <property type="entry name" value="PPR"/>
    <property type="match status" value="2"/>
</dbReference>
<evidence type="ECO:0000256" key="2">
    <source>
        <dbReference type="PROSITE-ProRule" id="PRU00708"/>
    </source>
</evidence>
<dbReference type="InterPro" id="IPR011990">
    <property type="entry name" value="TPR-like_helical_dom_sf"/>
</dbReference>
<dbReference type="InterPro" id="IPR002885">
    <property type="entry name" value="PPR_rpt"/>
</dbReference>
<dbReference type="Proteomes" id="UP001161247">
    <property type="component" value="Chromosome 1"/>
</dbReference>
<dbReference type="Pfam" id="PF17177">
    <property type="entry name" value="PPR_long"/>
    <property type="match status" value="1"/>
</dbReference>
<evidence type="ECO:0000256" key="1">
    <source>
        <dbReference type="ARBA" id="ARBA00022737"/>
    </source>
</evidence>
<feature type="region of interest" description="Disordered" evidence="3">
    <location>
        <begin position="14"/>
        <end position="35"/>
    </location>
</feature>
<evidence type="ECO:0000259" key="4">
    <source>
        <dbReference type="Pfam" id="PF17177"/>
    </source>
</evidence>
<feature type="region of interest" description="Disordered" evidence="3">
    <location>
        <begin position="862"/>
        <end position="883"/>
    </location>
</feature>
<dbReference type="EMBL" id="OX459118">
    <property type="protein sequence ID" value="CAI9088501.1"/>
    <property type="molecule type" value="Genomic_DNA"/>
</dbReference>
<feature type="repeat" description="PPR" evidence="2">
    <location>
        <begin position="527"/>
        <end position="561"/>
    </location>
</feature>
<sequence>MSFRSFSKVLRSTPKIVNKKSTRPPTATASSGSSAEDLALKKYVSSIDTSTSKSIRQNLSNFKSPISDSPSLPSSSHKRLGDVSGFGNLTLLSAAENEEDSVRLLTEDITSCFDGVIDVDSSYSPNSPVDSYGTVSLTSWETSATTTRLILRRKESTRDRKAKYAFRAHQTRRFDQLVKMCGQKLGPDSTIEILTRFGRSTGVKDCTSLLQVCVEKARKTDDEEVSLHQIFKAYKILEFMKERGYQIEEKSYGVVLSYLIDFGLVQEFHLFSDLIRDASLGPSLAYYEMLLWIRAEDDEKIQDLCYNLALYDGDDKSSFQQNFLLAFCDGDRKKELLPLLETFDIMEVSSMDDASKVFKSLGKLSLDSVAERFLLTFKVNDIKMDDISRFIFDFVVSNADLAVEDVISKFKTLHATLEMVPASKYYEKLIRYCCETFEVHWGLDVVDEMFKVGLLLSLETFHYLYAVCEDKKEYHLVHRIYSTMSSHGLEPDVETFRRMINLCVRMRDFEGAYAMVADMQRLNLVPNVSIYNAIMAGFFREKNIKGALTVLKQMQGANVQPDSHTYSYLLTNCTCEEDILVIRGQMEQSDVTFTKHVYMAMINAYAACGQFEKAKEVISVLVEENKQIKLLNLNEIKSVLVSALASNGQMSDALDVFTEIKQAGCVLEPKAAICLMEHLDTEGELTRLLEILEELKELLHFWVDGCIRVILYCVRRHKHLKTAIDLLEQVVEKGKMEADVGGSVFDRVFCEFAETEPREMQFGMDLLQAVKMKFNTRLSRKSLDFLLSACISANDLRSCFLIWKEYKEAGLPYNVLSYVRMYQVLLALGDNKSAEGILNKIPTDDYHVNLVIQASQAKYIKADSPDEKKNKKKKKKKKNKVVG</sequence>
<feature type="domain" description="PROP1-like PPR" evidence="4">
    <location>
        <begin position="421"/>
        <end position="574"/>
    </location>
</feature>
<evidence type="ECO:0000313" key="5">
    <source>
        <dbReference type="EMBL" id="CAI9088501.1"/>
    </source>
</evidence>